<protein>
    <recommendedName>
        <fullName evidence="3">SET domain-containing protein</fullName>
    </recommendedName>
</protein>
<reference evidence="1 2" key="1">
    <citation type="submission" date="2022-09" db="EMBL/GenBank/DDBJ databases">
        <authorList>
            <person name="Palmer J.M."/>
        </authorList>
    </citation>
    <scope>NUCLEOTIDE SEQUENCE [LARGE SCALE GENOMIC DNA]</scope>
    <source>
        <strain evidence="1 2">DSM 7382</strain>
    </source>
</reference>
<dbReference type="AlphaFoldDB" id="A0AAW0G986"/>
<keyword evidence="2" id="KW-1185">Reference proteome</keyword>
<evidence type="ECO:0000313" key="2">
    <source>
        <dbReference type="Proteomes" id="UP001385951"/>
    </source>
</evidence>
<accession>A0AAW0G986</accession>
<organism evidence="1 2">
    <name type="scientific">Cerrena zonata</name>
    <dbReference type="NCBI Taxonomy" id="2478898"/>
    <lineage>
        <taxon>Eukaryota</taxon>
        <taxon>Fungi</taxon>
        <taxon>Dikarya</taxon>
        <taxon>Basidiomycota</taxon>
        <taxon>Agaricomycotina</taxon>
        <taxon>Agaricomycetes</taxon>
        <taxon>Polyporales</taxon>
        <taxon>Cerrenaceae</taxon>
        <taxon>Cerrena</taxon>
    </lineage>
</organism>
<evidence type="ECO:0008006" key="3">
    <source>
        <dbReference type="Google" id="ProtNLM"/>
    </source>
</evidence>
<proteinExistence type="predicted"/>
<evidence type="ECO:0000313" key="1">
    <source>
        <dbReference type="EMBL" id="KAK7686442.1"/>
    </source>
</evidence>
<gene>
    <name evidence="1" type="ORF">QCA50_010666</name>
</gene>
<sequence length="251" mass="29183">MPKTLEIRTNDFSGRSYYSTCALPTNETVLDIDTPYSCTIYKQFRTEVCAECFDYQSGRRGFLTCREYSENAGLSFCDPDCRDVWIRREGVDLIGYLAKLETRRLKKKGKETGCLRAVVTDEEIEEAWGRVEEEEHSFKQARKWGQLLLDDFEADIARYVLMALYHQSLEPQPSQEFCHLTSNGDEPSTLAPVALFLDLDMQTGTHFLLYSQTKPHRLISFRNCWITIFEYTRSSKRFLVNLFDGHLSRKS</sequence>
<comment type="caution">
    <text evidence="1">The sequence shown here is derived from an EMBL/GenBank/DDBJ whole genome shotgun (WGS) entry which is preliminary data.</text>
</comment>
<name>A0AAW0G986_9APHY</name>
<dbReference type="Proteomes" id="UP001385951">
    <property type="component" value="Unassembled WGS sequence"/>
</dbReference>
<dbReference type="EMBL" id="JASBNA010000017">
    <property type="protein sequence ID" value="KAK7686442.1"/>
    <property type="molecule type" value="Genomic_DNA"/>
</dbReference>